<name>H2ZRA0_CIOSA</name>
<evidence type="ECO:0000256" key="19">
    <source>
        <dbReference type="ARBA" id="ARBA00043679"/>
    </source>
</evidence>
<evidence type="ECO:0000256" key="26">
    <source>
        <dbReference type="ARBA" id="ARBA00043825"/>
    </source>
</evidence>
<dbReference type="InParanoid" id="H2ZRA0"/>
<dbReference type="Gene3D" id="3.90.1150.10">
    <property type="entry name" value="Aspartate Aminotransferase, domain 1"/>
    <property type="match status" value="1"/>
</dbReference>
<dbReference type="GO" id="GO:0019481">
    <property type="term" value="P:L-alanine catabolic process, by transamination"/>
    <property type="evidence" value="ECO:0007669"/>
    <property type="project" value="TreeGrafter"/>
</dbReference>
<comment type="catalytic activity">
    <reaction evidence="11">
        <text>glyoxylate + L-alanine = glycine + pyruvate</text>
        <dbReference type="Rhea" id="RHEA:24248"/>
        <dbReference type="ChEBI" id="CHEBI:15361"/>
        <dbReference type="ChEBI" id="CHEBI:36655"/>
        <dbReference type="ChEBI" id="CHEBI:57305"/>
        <dbReference type="ChEBI" id="CHEBI:57972"/>
        <dbReference type="EC" id="2.6.1.44"/>
    </reaction>
    <physiologicalReaction direction="left-to-right" evidence="11">
        <dbReference type="Rhea" id="RHEA:24249"/>
    </physiologicalReaction>
</comment>
<accession>H2ZRA0</accession>
<dbReference type="GO" id="GO:0047305">
    <property type="term" value="F:(R)-3-amino-2-methylpropionate-pyruvate transaminase activity"/>
    <property type="evidence" value="ECO:0007669"/>
    <property type="project" value="UniProtKB-EC"/>
</dbReference>
<dbReference type="SUPFAM" id="SSF53383">
    <property type="entry name" value="PLP-dependent transferases"/>
    <property type="match status" value="1"/>
</dbReference>
<evidence type="ECO:0000256" key="9">
    <source>
        <dbReference type="ARBA" id="ARBA00022946"/>
    </source>
</evidence>
<dbReference type="GO" id="GO:0016223">
    <property type="term" value="F:beta-alanine:pyruvate transaminase activity"/>
    <property type="evidence" value="ECO:0007669"/>
    <property type="project" value="UniProtKB-EC"/>
</dbReference>
<dbReference type="Proteomes" id="UP000007875">
    <property type="component" value="Unassembled WGS sequence"/>
</dbReference>
<dbReference type="PANTHER" id="PTHR45688:SF3">
    <property type="entry name" value="ALANINE--GLYOXYLATE AMINOTRANSFERASE 2, MITOCHONDRIAL"/>
    <property type="match status" value="1"/>
</dbReference>
<dbReference type="EC" id="2.6.1.40" evidence="12"/>
<dbReference type="InterPro" id="IPR005814">
    <property type="entry name" value="Aminotrans_3"/>
</dbReference>
<comment type="catalytic activity">
    <reaction evidence="21">
        <text>N(omega),N(omega)-dimethyl-L-arginine + oxaloacetate = 5-(3,3-dimethylguanidino)-2-oxopentanoate + L-aspartate</text>
        <dbReference type="Rhea" id="RHEA:77343"/>
        <dbReference type="ChEBI" id="CHEBI:16452"/>
        <dbReference type="ChEBI" id="CHEBI:29991"/>
        <dbReference type="ChEBI" id="CHEBI:58326"/>
        <dbReference type="ChEBI" id="CHEBI:197301"/>
    </reaction>
</comment>
<evidence type="ECO:0000256" key="29">
    <source>
        <dbReference type="ARBA" id="ARBA00044257"/>
    </source>
</evidence>
<comment type="catalytic activity">
    <reaction evidence="37">
        <text>N(omega),N('omega)-dimethyl-L-arginine + glyoxylate = 5-(3,3'-dimethylguanidino)-2-oxopentanoate + glycine</text>
        <dbReference type="Rhea" id="RHEA:77315"/>
        <dbReference type="ChEBI" id="CHEBI:36655"/>
        <dbReference type="ChEBI" id="CHEBI:57305"/>
        <dbReference type="ChEBI" id="CHEBI:197308"/>
        <dbReference type="ChEBI" id="CHEBI:197310"/>
    </reaction>
</comment>
<organism evidence="40 41">
    <name type="scientific">Ciona savignyi</name>
    <name type="common">Pacific transparent sea squirt</name>
    <dbReference type="NCBI Taxonomy" id="51511"/>
    <lineage>
        <taxon>Eukaryota</taxon>
        <taxon>Metazoa</taxon>
        <taxon>Chordata</taxon>
        <taxon>Tunicata</taxon>
        <taxon>Ascidiacea</taxon>
        <taxon>Phlebobranchia</taxon>
        <taxon>Cionidae</taxon>
        <taxon>Ciona</taxon>
    </lineage>
</organism>
<keyword evidence="7" id="KW-0808">Transferase</keyword>
<keyword evidence="6" id="KW-0032">Aminotransferase</keyword>
<dbReference type="EC" id="2.6.1.44" evidence="5"/>
<evidence type="ECO:0000256" key="14">
    <source>
        <dbReference type="ARBA" id="ARBA00041662"/>
    </source>
</evidence>
<evidence type="ECO:0000256" key="7">
    <source>
        <dbReference type="ARBA" id="ARBA00022679"/>
    </source>
</evidence>
<evidence type="ECO:0000256" key="20">
    <source>
        <dbReference type="ARBA" id="ARBA00043726"/>
    </source>
</evidence>
<evidence type="ECO:0000256" key="36">
    <source>
        <dbReference type="ARBA" id="ARBA00048916"/>
    </source>
</evidence>
<comment type="catalytic activity">
    <reaction evidence="31">
        <text>N(omega),N(omega)-dimethyl-L-arginine + glyoxylate = 5-(3,3-dimethylguanidino)-2-oxopentanoate + glycine</text>
        <dbReference type="Rhea" id="RHEA:77311"/>
        <dbReference type="ChEBI" id="CHEBI:36655"/>
        <dbReference type="ChEBI" id="CHEBI:57305"/>
        <dbReference type="ChEBI" id="CHEBI:58326"/>
        <dbReference type="ChEBI" id="CHEBI:197301"/>
    </reaction>
</comment>
<dbReference type="InterPro" id="IPR015424">
    <property type="entry name" value="PyrdxlP-dep_Trfase"/>
</dbReference>
<evidence type="ECO:0000256" key="28">
    <source>
        <dbReference type="ARBA" id="ARBA00044055"/>
    </source>
</evidence>
<evidence type="ECO:0000256" key="34">
    <source>
        <dbReference type="ARBA" id="ARBA00048560"/>
    </source>
</evidence>
<comment type="catalytic activity">
    <reaction evidence="26">
        <text>3-oxopropanoate + L-alanine = beta-alanine + pyruvate</text>
        <dbReference type="Rhea" id="RHEA:14077"/>
        <dbReference type="ChEBI" id="CHEBI:15361"/>
        <dbReference type="ChEBI" id="CHEBI:33190"/>
        <dbReference type="ChEBI" id="CHEBI:57966"/>
        <dbReference type="ChEBI" id="CHEBI:57972"/>
        <dbReference type="EC" id="2.6.1.18"/>
    </reaction>
    <physiologicalReaction direction="right-to-left" evidence="26">
        <dbReference type="Rhea" id="RHEA:14079"/>
    </physiologicalReaction>
</comment>
<dbReference type="AlphaFoldDB" id="H2ZRA0"/>
<keyword evidence="10" id="KW-0496">Mitochondrion</keyword>
<comment type="catalytic activity">
    <reaction evidence="18">
        <text>N(omega),N(omega)-dimethyl-L-arginine + pyruvate = 5-(3,3-dimethylguanidino)-2-oxopentanoate + L-alanine</text>
        <dbReference type="Rhea" id="RHEA:77303"/>
        <dbReference type="ChEBI" id="CHEBI:15361"/>
        <dbReference type="ChEBI" id="CHEBI:57972"/>
        <dbReference type="ChEBI" id="CHEBI:58326"/>
        <dbReference type="ChEBI" id="CHEBI:197301"/>
    </reaction>
</comment>
<comment type="catalytic activity">
    <reaction evidence="20">
        <text>(R)-3-amino-2-methylpropanoate + pyruvate = 2-methyl-3-oxopropanoate + L-alanine</text>
        <dbReference type="Rhea" id="RHEA:18393"/>
        <dbReference type="ChEBI" id="CHEBI:15361"/>
        <dbReference type="ChEBI" id="CHEBI:57700"/>
        <dbReference type="ChEBI" id="CHEBI:57731"/>
        <dbReference type="ChEBI" id="CHEBI:57972"/>
        <dbReference type="EC" id="2.6.1.40"/>
    </reaction>
    <physiologicalReaction direction="left-to-right" evidence="20">
        <dbReference type="Rhea" id="RHEA:18394"/>
    </physiologicalReaction>
</comment>
<evidence type="ECO:0000256" key="11">
    <source>
        <dbReference type="ARBA" id="ARBA00033660"/>
    </source>
</evidence>
<evidence type="ECO:0000256" key="30">
    <source>
        <dbReference type="ARBA" id="ARBA00044258"/>
    </source>
</evidence>
<dbReference type="InterPro" id="IPR015421">
    <property type="entry name" value="PyrdxlP-dep_Trfase_major"/>
</dbReference>
<dbReference type="eggNOG" id="KOG1404">
    <property type="taxonomic scope" value="Eukaryota"/>
</dbReference>
<evidence type="ECO:0000256" key="24">
    <source>
        <dbReference type="ARBA" id="ARBA00043777"/>
    </source>
</evidence>
<evidence type="ECO:0000256" key="8">
    <source>
        <dbReference type="ARBA" id="ARBA00022898"/>
    </source>
</evidence>
<proteinExistence type="inferred from homology"/>
<dbReference type="CDD" id="cd00610">
    <property type="entry name" value="OAT_like"/>
    <property type="match status" value="1"/>
</dbReference>
<dbReference type="EC" id="2.6.1.18" evidence="28"/>
<dbReference type="Gene3D" id="3.40.640.10">
    <property type="entry name" value="Type I PLP-dependent aspartate aminotransferase-like (Major domain)"/>
    <property type="match status" value="1"/>
</dbReference>
<dbReference type="GeneTree" id="ENSGT00940000156125"/>
<dbReference type="InterPro" id="IPR049704">
    <property type="entry name" value="Aminotrans_3_PPA_site"/>
</dbReference>
<comment type="catalytic activity">
    <reaction evidence="33">
        <text>2-oxohexanoate + N(omega),N(omega)-dimethyl-L-arginine = L-2-aminohexanoate + 5-(3,3-dimethylguanidino)-2-oxopentanoate</text>
        <dbReference type="Rhea" id="RHEA:77363"/>
        <dbReference type="ChEBI" id="CHEBI:35177"/>
        <dbReference type="ChEBI" id="CHEBI:58326"/>
        <dbReference type="ChEBI" id="CHEBI:58455"/>
        <dbReference type="ChEBI" id="CHEBI:197301"/>
    </reaction>
</comment>
<dbReference type="FunCoup" id="H2ZRA0">
    <property type="interactions" value="1"/>
</dbReference>
<evidence type="ECO:0000256" key="17">
    <source>
        <dbReference type="ARBA" id="ARBA00042669"/>
    </source>
</evidence>
<dbReference type="STRING" id="51511.ENSCSAVP00000020116"/>
<dbReference type="Pfam" id="PF00202">
    <property type="entry name" value="Aminotran_3"/>
    <property type="match status" value="1"/>
</dbReference>
<evidence type="ECO:0000313" key="40">
    <source>
        <dbReference type="Ensembl" id="ENSCSAVP00000020116.1"/>
    </source>
</evidence>
<keyword evidence="41" id="KW-1185">Reference proteome</keyword>
<comment type="similarity">
    <text evidence="3 39">Belongs to the class-III pyridoxal-phosphate-dependent aminotransferase family.</text>
</comment>
<evidence type="ECO:0000256" key="6">
    <source>
        <dbReference type="ARBA" id="ARBA00022576"/>
    </source>
</evidence>
<evidence type="ECO:0000256" key="23">
    <source>
        <dbReference type="ARBA" id="ARBA00043758"/>
    </source>
</evidence>
<evidence type="ECO:0000256" key="10">
    <source>
        <dbReference type="ARBA" id="ARBA00023128"/>
    </source>
</evidence>
<comment type="subcellular location">
    <subcellularLocation>
        <location evidence="2">Mitochondrion</location>
    </subcellularLocation>
</comment>
<evidence type="ECO:0000256" key="3">
    <source>
        <dbReference type="ARBA" id="ARBA00008954"/>
    </source>
</evidence>
<dbReference type="FunFam" id="3.40.640.10:FF:000055">
    <property type="entry name" value="Alanine--glyoxylate aminotransferase 2, mitochondrial"/>
    <property type="match status" value="1"/>
</dbReference>
<dbReference type="PIRSF" id="PIRSF000521">
    <property type="entry name" value="Transaminase_4ab_Lys_Orn"/>
    <property type="match status" value="1"/>
</dbReference>
<comment type="catalytic activity">
    <reaction evidence="27">
        <text>2-oxopentanoate + N(omega),N(omega)-dimethyl-L-arginine = 5-(3,3-dimethylguanidino)-2-oxopentanoate + L-2-aminopentanoate</text>
        <dbReference type="Rhea" id="RHEA:77359"/>
        <dbReference type="ChEBI" id="CHEBI:28644"/>
        <dbReference type="ChEBI" id="CHEBI:58326"/>
        <dbReference type="ChEBI" id="CHEBI:58441"/>
        <dbReference type="ChEBI" id="CHEBI:197301"/>
    </reaction>
</comment>
<dbReference type="GO" id="GO:0008453">
    <property type="term" value="F:alanine-glyoxylate transaminase activity"/>
    <property type="evidence" value="ECO:0007669"/>
    <property type="project" value="UniProtKB-EC"/>
</dbReference>
<evidence type="ECO:0000256" key="16">
    <source>
        <dbReference type="ARBA" id="ARBA00042611"/>
    </source>
</evidence>
<evidence type="ECO:0000256" key="1">
    <source>
        <dbReference type="ARBA" id="ARBA00001933"/>
    </source>
</evidence>
<comment type="catalytic activity">
    <reaction evidence="35">
        <text>N(omega)-methyl-L-arginine + glyoxylate = 5-(3-methylguanidino)-2-oxopentanoate + glycine</text>
        <dbReference type="Rhea" id="RHEA:77323"/>
        <dbReference type="ChEBI" id="CHEBI:36655"/>
        <dbReference type="ChEBI" id="CHEBI:57305"/>
        <dbReference type="ChEBI" id="CHEBI:114953"/>
        <dbReference type="ChEBI" id="CHEBI:197314"/>
    </reaction>
</comment>
<keyword evidence="8 39" id="KW-0663">Pyridoxal phosphate</keyword>
<keyword evidence="9" id="KW-0809">Transit peptide</keyword>
<evidence type="ECO:0000256" key="5">
    <source>
        <dbReference type="ARBA" id="ARBA00013049"/>
    </source>
</evidence>
<evidence type="ECO:0000256" key="25">
    <source>
        <dbReference type="ARBA" id="ARBA00043798"/>
    </source>
</evidence>
<protein>
    <recommendedName>
        <fullName evidence="13">Alanine--glyoxylate aminotransferase 2, mitochondrial</fullName>
        <ecNumber evidence="28">2.6.1.18</ecNumber>
        <ecNumber evidence="12">2.6.1.40</ecNumber>
        <ecNumber evidence="5">2.6.1.44</ecNumber>
    </recommendedName>
    <alternativeName>
        <fullName evidence="14">(R)-3-amino-2-methylpropionate--pyruvate transaminase</fullName>
    </alternativeName>
    <alternativeName>
        <fullName evidence="16">Beta-ALAAT II</fullName>
    </alternativeName>
    <alternativeName>
        <fullName evidence="17">Beta-alanine-pyruvate aminotransferase</fullName>
    </alternativeName>
    <alternativeName>
        <fullName evidence="30">D-3-aminoisobutyrate-pyruvate aminotransferase</fullName>
    </alternativeName>
    <alternativeName>
        <fullName evidence="15">D-AIBAT</fullName>
    </alternativeName>
    <alternativeName>
        <fullName evidence="29">D-beta-aminoisobutyrate-pyruvate aminotransferase</fullName>
    </alternativeName>
</protein>
<dbReference type="OMA" id="MVPGFKY"/>
<sequence length="469" mass="51232">SLPVPEMPPCDVTPETYKGRDYDETMRVKKKHISPTKVPAYSEPLLLTQGKMQWLWDHEGRRYLDMFAGIVTVSVGHCHPVVADGLKDQIDRLWHTTNLYLTPPMHEYAEKLTATLPDHLKVCFFTNSGSEANDLAMALSRQYTKSFDVISFRNAYHGGSPYSVGLTAHGTWKHNYPNGFGIHHSVNPDPYKGIWGGSKCRDSPIQADRECGCMGECEAGGKYLGQLREVLDYSVSGRPAALFAEPIQGVGGAVQFPKNFLKGAFDLVHERGGLCVIDEVQTGFGRLGSHMWGFESLGLRPDIVTMAKGIANGFPMGAVVTTPEVAQAFTGTLHLNTYSGNPLATTAASKVLDVIESDGTQALCARVGGRLIHELAKLRDEFSIVGDVRGKGLMLGVEMVEDKSTRAPLNPADMMEIWDSMKSMGLIVGKGGLRGNTFRLKPPMCISESDADFAVAVMRKSISDFVNKS</sequence>
<comment type="function">
    <text evidence="38">Multifunctional aminotransferase with a broad substrate specificity. Catalyzes the conversion of glyoxylate to glycine using alanine as the amino donor. Catalyzes metabolism of not L- but the D-isomer of D-beta-aminoisobutyric acid to generate 2-methyl-3-oxopropanoate and alanine. Catalyzes the transfer of the amino group from beta-alanine to pyruvate to yield L-alanine and 3-oxopropanoate. Can metabolize NG-monomethyl-L-arginine (NMMA), asymmetric NG,NG-dimethyl-L-arginine (ADMA) and symmetric NG,N'G-dimethyl-L-arginine (SDMA). ADMA is a potent inhibitor of nitric-oxide (NO) synthase, and this activity provides mechanism through which the kidney regulates blood pressure.</text>
</comment>
<evidence type="ECO:0000256" key="38">
    <source>
        <dbReference type="ARBA" id="ARBA00058068"/>
    </source>
</evidence>
<comment type="cofactor">
    <cofactor evidence="1">
        <name>pyridoxal 5'-phosphate</name>
        <dbReference type="ChEBI" id="CHEBI:597326"/>
    </cofactor>
</comment>
<reference evidence="40" key="3">
    <citation type="submission" date="2025-09" db="UniProtKB">
        <authorList>
            <consortium name="Ensembl"/>
        </authorList>
    </citation>
    <scope>IDENTIFICATION</scope>
</reference>
<evidence type="ECO:0000256" key="13">
    <source>
        <dbReference type="ARBA" id="ARBA00039862"/>
    </source>
</evidence>
<evidence type="ECO:0000256" key="31">
    <source>
        <dbReference type="ARBA" id="ARBA00047892"/>
    </source>
</evidence>
<reference evidence="40" key="2">
    <citation type="submission" date="2025-08" db="UniProtKB">
        <authorList>
            <consortium name="Ensembl"/>
        </authorList>
    </citation>
    <scope>IDENTIFICATION</scope>
</reference>
<comment type="catalytic activity">
    <reaction evidence="34">
        <text>N(omega),N(omega)-dimethyl-L-arginine + 2-oxobutanoate = 5-(3,3-dimethylguanidino)-2-oxopentanoate + (2S)-2-aminobutanoate</text>
        <dbReference type="Rhea" id="RHEA:77351"/>
        <dbReference type="ChEBI" id="CHEBI:16763"/>
        <dbReference type="ChEBI" id="CHEBI:58326"/>
        <dbReference type="ChEBI" id="CHEBI:74359"/>
        <dbReference type="ChEBI" id="CHEBI:197301"/>
    </reaction>
</comment>
<evidence type="ECO:0000313" key="41">
    <source>
        <dbReference type="Proteomes" id="UP000007875"/>
    </source>
</evidence>
<comment type="catalytic activity">
    <reaction evidence="22">
        <text>2-oxobutanoate + L-alanine = (2S)-2-aminobutanoate + pyruvate</text>
        <dbReference type="Rhea" id="RHEA:77355"/>
        <dbReference type="ChEBI" id="CHEBI:15361"/>
        <dbReference type="ChEBI" id="CHEBI:16763"/>
        <dbReference type="ChEBI" id="CHEBI:57972"/>
        <dbReference type="ChEBI" id="CHEBI:74359"/>
        <dbReference type="EC" id="2.6.1.44"/>
    </reaction>
</comment>
<dbReference type="PROSITE" id="PS00600">
    <property type="entry name" value="AA_TRANSFER_CLASS_3"/>
    <property type="match status" value="1"/>
</dbReference>
<evidence type="ECO:0000256" key="21">
    <source>
        <dbReference type="ARBA" id="ARBA00043749"/>
    </source>
</evidence>
<dbReference type="Ensembl" id="ENSCSAVT00000020331.1">
    <property type="protein sequence ID" value="ENSCSAVP00000020116.1"/>
    <property type="gene ID" value="ENSCSAVG00000011805.1"/>
</dbReference>
<comment type="catalytic activity">
    <reaction evidence="23">
        <text>N(omega)-methyl-L-arginine + pyruvate = 5-(3-methylguanidino)-2-oxopentanoate + L-alanine</text>
        <dbReference type="Rhea" id="RHEA:77319"/>
        <dbReference type="ChEBI" id="CHEBI:15361"/>
        <dbReference type="ChEBI" id="CHEBI:57972"/>
        <dbReference type="ChEBI" id="CHEBI:114953"/>
        <dbReference type="ChEBI" id="CHEBI:197314"/>
    </reaction>
</comment>
<comment type="catalytic activity">
    <reaction evidence="24">
        <text>L-ornithine + pyruvate = 5-amino-2-oxopentanoate + L-alanine</text>
        <dbReference type="Rhea" id="RHEA:77327"/>
        <dbReference type="ChEBI" id="CHEBI:15361"/>
        <dbReference type="ChEBI" id="CHEBI:46911"/>
        <dbReference type="ChEBI" id="CHEBI:57972"/>
        <dbReference type="ChEBI" id="CHEBI:58802"/>
    </reaction>
</comment>
<evidence type="ECO:0000256" key="12">
    <source>
        <dbReference type="ARBA" id="ARBA00039130"/>
    </source>
</evidence>
<evidence type="ECO:0000256" key="32">
    <source>
        <dbReference type="ARBA" id="ARBA00048264"/>
    </source>
</evidence>
<evidence type="ECO:0000256" key="4">
    <source>
        <dbReference type="ARBA" id="ARBA00011881"/>
    </source>
</evidence>
<evidence type="ECO:0000256" key="18">
    <source>
        <dbReference type="ARBA" id="ARBA00043669"/>
    </source>
</evidence>
<evidence type="ECO:0000256" key="22">
    <source>
        <dbReference type="ARBA" id="ARBA00043751"/>
    </source>
</evidence>
<evidence type="ECO:0000256" key="2">
    <source>
        <dbReference type="ARBA" id="ARBA00004173"/>
    </source>
</evidence>
<reference evidence="41" key="1">
    <citation type="submission" date="2003-08" db="EMBL/GenBank/DDBJ databases">
        <authorList>
            <person name="Birren B."/>
            <person name="Nusbaum C."/>
            <person name="Abebe A."/>
            <person name="Abouelleil A."/>
            <person name="Adekoya E."/>
            <person name="Ait-zahra M."/>
            <person name="Allen N."/>
            <person name="Allen T."/>
            <person name="An P."/>
            <person name="Anderson M."/>
            <person name="Anderson S."/>
            <person name="Arachchi H."/>
            <person name="Armbruster J."/>
            <person name="Bachantsang P."/>
            <person name="Baldwin J."/>
            <person name="Barry A."/>
            <person name="Bayul T."/>
            <person name="Blitshsteyn B."/>
            <person name="Bloom T."/>
            <person name="Blye J."/>
            <person name="Boguslavskiy L."/>
            <person name="Borowsky M."/>
            <person name="Boukhgalter B."/>
            <person name="Brunache A."/>
            <person name="Butler J."/>
            <person name="Calixte N."/>
            <person name="Calvo S."/>
            <person name="Camarata J."/>
            <person name="Campo K."/>
            <person name="Chang J."/>
            <person name="Cheshatsang Y."/>
            <person name="Citroen M."/>
            <person name="Collymore A."/>
            <person name="Considine T."/>
            <person name="Cook A."/>
            <person name="Cooke P."/>
            <person name="Corum B."/>
            <person name="Cuomo C."/>
            <person name="David R."/>
            <person name="Dawoe T."/>
            <person name="Degray S."/>
            <person name="Dodge S."/>
            <person name="Dooley K."/>
            <person name="Dorje P."/>
            <person name="Dorjee K."/>
            <person name="Dorris L."/>
            <person name="Duffey N."/>
            <person name="Dupes A."/>
            <person name="Elkins T."/>
            <person name="Engels R."/>
            <person name="Erickson J."/>
            <person name="Farina A."/>
            <person name="Faro S."/>
            <person name="Ferreira P."/>
            <person name="Fischer H."/>
            <person name="Fitzgerald M."/>
            <person name="Foley K."/>
            <person name="Gage D."/>
            <person name="Galagan J."/>
            <person name="Gearin G."/>
            <person name="Gnerre S."/>
            <person name="Gnirke A."/>
            <person name="Goyette A."/>
            <person name="Graham J."/>
            <person name="Grandbois E."/>
            <person name="Gyaltsen K."/>
            <person name="Hafez N."/>
            <person name="Hagopian D."/>
            <person name="Hagos B."/>
            <person name="Hall J."/>
            <person name="Hatcher B."/>
            <person name="Heller A."/>
            <person name="Higgins H."/>
            <person name="Honan T."/>
            <person name="Horn A."/>
            <person name="Houde N."/>
            <person name="Hughes L."/>
            <person name="Hulme W."/>
            <person name="Husby E."/>
            <person name="Iliev I."/>
            <person name="Jaffe D."/>
            <person name="Jones C."/>
            <person name="Kamal M."/>
            <person name="Kamat A."/>
            <person name="Kamvysselis M."/>
            <person name="Karlsson E."/>
            <person name="Kells C."/>
            <person name="Kieu A."/>
            <person name="Kisner P."/>
            <person name="Kodira C."/>
            <person name="Kulbokas E."/>
            <person name="Labutti K."/>
            <person name="Lama D."/>
            <person name="Landers T."/>
            <person name="Leger J."/>
            <person name="Levine S."/>
            <person name="Lewis D."/>
            <person name="Lewis T."/>
            <person name="Lindblad-toh K."/>
            <person name="Liu X."/>
            <person name="Lokyitsang T."/>
            <person name="Lokyitsang Y."/>
            <person name="Lucien O."/>
            <person name="Lui A."/>
            <person name="Ma L.J."/>
            <person name="Mabbitt R."/>
            <person name="Macdonald J."/>
            <person name="Maclean C."/>
            <person name="Major J."/>
            <person name="Manning J."/>
            <person name="Marabella R."/>
            <person name="Maru K."/>
            <person name="Matthews C."/>
            <person name="Mauceli E."/>
            <person name="Mccarthy M."/>
            <person name="Mcdonough S."/>
            <person name="Mcghee T."/>
            <person name="Meldrim J."/>
            <person name="Meneus L."/>
            <person name="Mesirov J."/>
            <person name="Mihalev A."/>
            <person name="Mihova T."/>
            <person name="Mikkelsen T."/>
            <person name="Mlenga V."/>
            <person name="Moru K."/>
            <person name="Mozes J."/>
            <person name="Mulrain L."/>
            <person name="Munson G."/>
            <person name="Naylor J."/>
            <person name="Newes C."/>
            <person name="Nguyen C."/>
            <person name="Nguyen N."/>
            <person name="Nguyen T."/>
            <person name="Nicol R."/>
            <person name="Nielsen C."/>
            <person name="Nizzari M."/>
            <person name="Norbu C."/>
            <person name="Norbu N."/>
            <person name="O'donnell P."/>
            <person name="Okoawo O."/>
            <person name="O'leary S."/>
            <person name="Omotosho B."/>
            <person name="O'neill K."/>
            <person name="Osman S."/>
            <person name="Parker S."/>
            <person name="Perrin D."/>
            <person name="Phunkhang P."/>
            <person name="Piqani B."/>
            <person name="Purcell S."/>
            <person name="Rachupka T."/>
            <person name="Ramasamy U."/>
            <person name="Rameau R."/>
            <person name="Ray V."/>
            <person name="Raymond C."/>
            <person name="Retta R."/>
            <person name="Richardson S."/>
            <person name="Rise C."/>
            <person name="Rodriguez J."/>
            <person name="Rogers J."/>
            <person name="Rogov P."/>
            <person name="Rutman M."/>
            <person name="Schupbach R."/>
            <person name="Seaman C."/>
            <person name="Settipalli S."/>
            <person name="Sharpe T."/>
            <person name="Sheridan J."/>
            <person name="Sherpa N."/>
            <person name="Shi J."/>
            <person name="Smirnov S."/>
            <person name="Smith C."/>
            <person name="Sougnez C."/>
            <person name="Spencer B."/>
            <person name="Stalker J."/>
            <person name="Stange-thomann N."/>
            <person name="Stavropoulos S."/>
            <person name="Stetson K."/>
            <person name="Stone C."/>
            <person name="Stone S."/>
            <person name="Stubbs M."/>
            <person name="Talamas J."/>
            <person name="Tchuinga P."/>
            <person name="Tenzing P."/>
            <person name="Tesfaye S."/>
            <person name="Theodore J."/>
            <person name="Thoulutsang Y."/>
            <person name="Topham K."/>
            <person name="Towey S."/>
            <person name="Tsamla T."/>
            <person name="Tsomo N."/>
            <person name="Vallee D."/>
            <person name="Vassiliev H."/>
            <person name="Venkataraman V."/>
            <person name="Vinson J."/>
            <person name="Vo A."/>
            <person name="Wade C."/>
            <person name="Wang S."/>
            <person name="Wangchuk T."/>
            <person name="Wangdi T."/>
            <person name="Whittaker C."/>
            <person name="Wilkinson J."/>
            <person name="Wu Y."/>
            <person name="Wyman D."/>
            <person name="Yadav S."/>
            <person name="Yang S."/>
            <person name="Yang X."/>
            <person name="Yeager S."/>
            <person name="Yee E."/>
            <person name="Young G."/>
            <person name="Zainoun J."/>
            <person name="Zembeck L."/>
            <person name="Zimmer A."/>
            <person name="Zody M."/>
            <person name="Lander E."/>
        </authorList>
    </citation>
    <scope>NUCLEOTIDE SEQUENCE [LARGE SCALE GENOMIC DNA]</scope>
</reference>
<dbReference type="GO" id="GO:0005739">
    <property type="term" value="C:mitochondrion"/>
    <property type="evidence" value="ECO:0007669"/>
    <property type="project" value="UniProtKB-SubCell"/>
</dbReference>
<evidence type="ECO:0000256" key="37">
    <source>
        <dbReference type="ARBA" id="ARBA00049480"/>
    </source>
</evidence>
<dbReference type="GO" id="GO:0009436">
    <property type="term" value="P:glyoxylate catabolic process"/>
    <property type="evidence" value="ECO:0007669"/>
    <property type="project" value="TreeGrafter"/>
</dbReference>
<comment type="subunit">
    <text evidence="4">Homotetramer.</text>
</comment>
<dbReference type="InterPro" id="IPR015422">
    <property type="entry name" value="PyrdxlP-dep_Trfase_small"/>
</dbReference>
<dbReference type="GO" id="GO:0030170">
    <property type="term" value="F:pyridoxal phosphate binding"/>
    <property type="evidence" value="ECO:0007669"/>
    <property type="project" value="InterPro"/>
</dbReference>
<evidence type="ECO:0000256" key="33">
    <source>
        <dbReference type="ARBA" id="ARBA00048500"/>
    </source>
</evidence>
<comment type="catalytic activity">
    <reaction evidence="19">
        <text>(2S)-2-aminobutanoate + glyoxylate = 2-oxobutanoate + glycine</text>
        <dbReference type="Rhea" id="RHEA:77339"/>
        <dbReference type="ChEBI" id="CHEBI:16763"/>
        <dbReference type="ChEBI" id="CHEBI:36655"/>
        <dbReference type="ChEBI" id="CHEBI:57305"/>
        <dbReference type="ChEBI" id="CHEBI:74359"/>
    </reaction>
</comment>
<evidence type="ECO:0000256" key="39">
    <source>
        <dbReference type="RuleBase" id="RU003560"/>
    </source>
</evidence>
<comment type="catalytic activity">
    <reaction evidence="36">
        <text>oxaloacetate + L-alanine = L-aspartate + pyruvate</text>
        <dbReference type="Rhea" id="RHEA:77347"/>
        <dbReference type="ChEBI" id="CHEBI:15361"/>
        <dbReference type="ChEBI" id="CHEBI:16452"/>
        <dbReference type="ChEBI" id="CHEBI:29991"/>
        <dbReference type="ChEBI" id="CHEBI:57972"/>
    </reaction>
</comment>
<comment type="catalytic activity">
    <reaction evidence="32">
        <text>L-ornithine + glyoxylate = 5-amino-2-oxopentanoate + glycine</text>
        <dbReference type="Rhea" id="RHEA:77331"/>
        <dbReference type="ChEBI" id="CHEBI:36655"/>
        <dbReference type="ChEBI" id="CHEBI:46911"/>
        <dbReference type="ChEBI" id="CHEBI:57305"/>
        <dbReference type="ChEBI" id="CHEBI:58802"/>
    </reaction>
</comment>
<dbReference type="PANTHER" id="PTHR45688">
    <property type="match status" value="1"/>
</dbReference>
<evidence type="ECO:0000256" key="27">
    <source>
        <dbReference type="ARBA" id="ARBA00043826"/>
    </source>
</evidence>
<evidence type="ECO:0000256" key="15">
    <source>
        <dbReference type="ARBA" id="ARBA00041845"/>
    </source>
</evidence>
<comment type="catalytic activity">
    <reaction evidence="25">
        <text>N(omega),N('omega)-dimethyl-L-arginine + pyruvate = 5-(3,3'-dimethylguanidino)-2-oxopentanoate + L-alanine</text>
        <dbReference type="Rhea" id="RHEA:77307"/>
        <dbReference type="ChEBI" id="CHEBI:15361"/>
        <dbReference type="ChEBI" id="CHEBI:57972"/>
        <dbReference type="ChEBI" id="CHEBI:197308"/>
        <dbReference type="ChEBI" id="CHEBI:197310"/>
    </reaction>
</comment>
<evidence type="ECO:0000256" key="35">
    <source>
        <dbReference type="ARBA" id="ARBA00048760"/>
    </source>
</evidence>